<dbReference type="SMART" id="SM00342">
    <property type="entry name" value="HTH_ARAC"/>
    <property type="match status" value="1"/>
</dbReference>
<proteinExistence type="predicted"/>
<organism evidence="6 7">
    <name type="scientific">Streptomyces griseus subsp. griseus (strain JCM 4626 / CBS 651.72 / NBRC 13350 / KCC S-0626 / ISP 5235)</name>
    <dbReference type="NCBI Taxonomy" id="455632"/>
    <lineage>
        <taxon>Bacteria</taxon>
        <taxon>Bacillati</taxon>
        <taxon>Actinomycetota</taxon>
        <taxon>Actinomycetes</taxon>
        <taxon>Kitasatosporales</taxon>
        <taxon>Streptomycetaceae</taxon>
        <taxon>Streptomyces</taxon>
    </lineage>
</organism>
<dbReference type="PANTHER" id="PTHR46796:SF13">
    <property type="entry name" value="HTH-TYPE TRANSCRIPTIONAL ACTIVATOR RHAS"/>
    <property type="match status" value="1"/>
</dbReference>
<accession>B1VUB4</accession>
<reference evidence="7" key="1">
    <citation type="journal article" date="2008" name="J. Bacteriol.">
        <title>Genome sequence of the streptomycin-producing microorganism Streptomyces griseus IFO 13350.</title>
        <authorList>
            <person name="Ohnishi Y."/>
            <person name="Ishikawa J."/>
            <person name="Hara H."/>
            <person name="Suzuki H."/>
            <person name="Ikenoya M."/>
            <person name="Ikeda H."/>
            <person name="Yamashita A."/>
            <person name="Hattori M."/>
            <person name="Horinouchi S."/>
        </authorList>
    </citation>
    <scope>NUCLEOTIDE SEQUENCE [LARGE SCALE GENOMIC DNA]</scope>
    <source>
        <strain evidence="7">JCM 4626 / NBRC 13350</strain>
    </source>
</reference>
<dbReference type="GO" id="GO:0043565">
    <property type="term" value="F:sequence-specific DNA binding"/>
    <property type="evidence" value="ECO:0007669"/>
    <property type="project" value="InterPro"/>
</dbReference>
<dbReference type="RefSeq" id="WP_012378323.1">
    <property type="nucleotide sequence ID" value="NC_010572.1"/>
</dbReference>
<dbReference type="PRINTS" id="PR00032">
    <property type="entry name" value="HTHARAC"/>
</dbReference>
<feature type="domain" description="HTH araC/xylS-type" evidence="5">
    <location>
        <begin position="212"/>
        <end position="310"/>
    </location>
</feature>
<dbReference type="SUPFAM" id="SSF46689">
    <property type="entry name" value="Homeodomain-like"/>
    <property type="match status" value="2"/>
</dbReference>
<dbReference type="eggNOG" id="COG2207">
    <property type="taxonomic scope" value="Bacteria"/>
</dbReference>
<keyword evidence="1" id="KW-0805">Transcription regulation</keyword>
<dbReference type="InterPro" id="IPR050204">
    <property type="entry name" value="AraC_XylS_family_regulators"/>
</dbReference>
<dbReference type="KEGG" id="sgr:SGR_1129"/>
<sequence length="336" mass="35855">MDALAGLLDGPRARGAFLLRMVMDPPWAVRVEDRAPICLMSVRRGTAFVVPSGGGEPVRLGPGDIAVVRGPDPYTVADAPGTTPHALVGPGGVCTTLHGRPLSQDMVLNVRTWGNAADGATAVLVGTYLLDGEISSRLLDAVPPLLTVPADARTRPLLDLLDAEIAQEEPGQRVVLDRLLDLLLIAVLRAWFARPGADAPSWYRAMGDPVVGAALRLLRNDPAHPWTVASLAARVGVSRAGLARRFTGLVGEPPMAYLTGRRLAVAADLLRESDATVEAVARKVGYSTPFAFSAAFKRVRGVSPQEYRGSPPEDHLDLPVRQRRLPDGRPLEKLVP</sequence>
<evidence type="ECO:0000256" key="4">
    <source>
        <dbReference type="SAM" id="MobiDB-lite"/>
    </source>
</evidence>
<keyword evidence="2" id="KW-0238">DNA-binding</keyword>
<dbReference type="Pfam" id="PF12833">
    <property type="entry name" value="HTH_18"/>
    <property type="match status" value="1"/>
</dbReference>
<dbReference type="Pfam" id="PF12852">
    <property type="entry name" value="Cupin_6"/>
    <property type="match status" value="1"/>
</dbReference>
<protein>
    <submittedName>
        <fullName evidence="6">AraC-family transcriptional regulator</fullName>
    </submittedName>
</protein>
<feature type="region of interest" description="Disordered" evidence="4">
    <location>
        <begin position="303"/>
        <end position="336"/>
    </location>
</feature>
<dbReference type="InterPro" id="IPR020449">
    <property type="entry name" value="Tscrpt_reg_AraC-type_HTH"/>
</dbReference>
<dbReference type="GO" id="GO:0003700">
    <property type="term" value="F:DNA-binding transcription factor activity"/>
    <property type="evidence" value="ECO:0007669"/>
    <property type="project" value="InterPro"/>
</dbReference>
<dbReference type="EMBL" id="AP009493">
    <property type="protein sequence ID" value="BAG17958.1"/>
    <property type="molecule type" value="Genomic_DNA"/>
</dbReference>
<evidence type="ECO:0000256" key="1">
    <source>
        <dbReference type="ARBA" id="ARBA00023015"/>
    </source>
</evidence>
<dbReference type="InterPro" id="IPR018060">
    <property type="entry name" value="HTH_AraC"/>
</dbReference>
<feature type="compositionally biased region" description="Basic and acidic residues" evidence="4">
    <location>
        <begin position="311"/>
        <end position="336"/>
    </location>
</feature>
<dbReference type="HOGENOM" id="CLU_000445_81_0_11"/>
<dbReference type="InterPro" id="IPR009057">
    <property type="entry name" value="Homeodomain-like_sf"/>
</dbReference>
<evidence type="ECO:0000313" key="6">
    <source>
        <dbReference type="EMBL" id="BAG17958.1"/>
    </source>
</evidence>
<dbReference type="InterPro" id="IPR032783">
    <property type="entry name" value="AraC_lig"/>
</dbReference>
<dbReference type="PANTHER" id="PTHR46796">
    <property type="entry name" value="HTH-TYPE TRANSCRIPTIONAL ACTIVATOR RHAS-RELATED"/>
    <property type="match status" value="1"/>
</dbReference>
<evidence type="ECO:0000256" key="2">
    <source>
        <dbReference type="ARBA" id="ARBA00023125"/>
    </source>
</evidence>
<evidence type="ECO:0000256" key="3">
    <source>
        <dbReference type="ARBA" id="ARBA00023163"/>
    </source>
</evidence>
<dbReference type="AlphaFoldDB" id="B1VUB4"/>
<evidence type="ECO:0000313" key="7">
    <source>
        <dbReference type="Proteomes" id="UP000001685"/>
    </source>
</evidence>
<dbReference type="InterPro" id="IPR018062">
    <property type="entry name" value="HTH_AraC-typ_CS"/>
</dbReference>
<gene>
    <name evidence="6" type="ordered locus">SGR_1129</name>
</gene>
<dbReference type="PATRIC" id="fig|455632.4.peg.1128"/>
<name>B1VUB4_STRGG</name>
<evidence type="ECO:0000259" key="5">
    <source>
        <dbReference type="PROSITE" id="PS01124"/>
    </source>
</evidence>
<dbReference type="Proteomes" id="UP000001685">
    <property type="component" value="Chromosome"/>
</dbReference>
<keyword evidence="3" id="KW-0804">Transcription</keyword>
<dbReference type="PROSITE" id="PS01124">
    <property type="entry name" value="HTH_ARAC_FAMILY_2"/>
    <property type="match status" value="1"/>
</dbReference>
<dbReference type="Gene3D" id="1.10.10.60">
    <property type="entry name" value="Homeodomain-like"/>
    <property type="match status" value="2"/>
</dbReference>
<dbReference type="PROSITE" id="PS00041">
    <property type="entry name" value="HTH_ARAC_FAMILY_1"/>
    <property type="match status" value="1"/>
</dbReference>